<evidence type="ECO:0000313" key="2">
    <source>
        <dbReference type="EMBL" id="PEH45073.1"/>
    </source>
</evidence>
<reference evidence="2 3" key="1">
    <citation type="submission" date="2017-09" db="EMBL/GenBank/DDBJ databases">
        <title>FDA dAtabase for Regulatory Grade micrObial Sequences (FDA-ARGOS): Supporting development and validation of Infectious Disease Dx tests.</title>
        <authorList>
            <person name="Minogue T."/>
            <person name="Wolcott M."/>
            <person name="Wasieloski L."/>
            <person name="Aguilar W."/>
            <person name="Moore D."/>
            <person name="Tallon L.J."/>
            <person name="Sadzewicz L."/>
            <person name="Ott S."/>
            <person name="Zhao X."/>
            <person name="Nagaraj S."/>
            <person name="Vavikolanu K."/>
            <person name="Aluvathingal J."/>
            <person name="Nadendla S."/>
            <person name="Sichtig H."/>
        </authorList>
    </citation>
    <scope>NUCLEOTIDE SEQUENCE [LARGE SCALE GENOMIC DNA]</scope>
    <source>
        <strain evidence="2 3">FDAARGOS_396</strain>
    </source>
</reference>
<sequence>MKEQWLHTQMTQSFNDFKKQQMSASGVTKTKVPTKEEQQESLDFAYQFIKPTKPLESEVT</sequence>
<proteinExistence type="predicted"/>
<organism evidence="2 3">
    <name type="scientific">Enterococcus durans</name>
    <dbReference type="NCBI Taxonomy" id="53345"/>
    <lineage>
        <taxon>Bacteria</taxon>
        <taxon>Bacillati</taxon>
        <taxon>Bacillota</taxon>
        <taxon>Bacilli</taxon>
        <taxon>Lactobacillales</taxon>
        <taxon>Enterococcaceae</taxon>
        <taxon>Enterococcus</taxon>
    </lineage>
</organism>
<comment type="caution">
    <text evidence="2">The sequence shown here is derived from an EMBL/GenBank/DDBJ whole genome shotgun (WGS) entry which is preliminary data.</text>
</comment>
<accession>A0AB36S7Y9</accession>
<feature type="region of interest" description="Disordered" evidence="1">
    <location>
        <begin position="19"/>
        <end position="38"/>
    </location>
</feature>
<dbReference type="EMBL" id="PDEB01000004">
    <property type="protein sequence ID" value="PEH45073.1"/>
    <property type="molecule type" value="Genomic_DNA"/>
</dbReference>
<name>A0AB36S7Y9_9ENTE</name>
<dbReference type="AlphaFoldDB" id="A0AB36S7Y9"/>
<protein>
    <submittedName>
        <fullName evidence="2">Uncharacterized protein</fullName>
    </submittedName>
</protein>
<evidence type="ECO:0000256" key="1">
    <source>
        <dbReference type="SAM" id="MobiDB-lite"/>
    </source>
</evidence>
<evidence type="ECO:0000313" key="3">
    <source>
        <dbReference type="Proteomes" id="UP000220669"/>
    </source>
</evidence>
<dbReference type="RefSeq" id="WP_002342142.1">
    <property type="nucleotide sequence ID" value="NZ_PDEB01000004.1"/>
</dbReference>
<feature type="compositionally biased region" description="Polar residues" evidence="1">
    <location>
        <begin position="19"/>
        <end position="28"/>
    </location>
</feature>
<gene>
    <name evidence="2" type="ORF">CRM96_08645</name>
</gene>
<dbReference type="Proteomes" id="UP000220669">
    <property type="component" value="Unassembled WGS sequence"/>
</dbReference>